<proteinExistence type="predicted"/>
<dbReference type="EMBL" id="BAABCM010000026">
    <property type="protein sequence ID" value="GAA3856734.1"/>
    <property type="molecule type" value="Genomic_DNA"/>
</dbReference>
<feature type="domain" description="Oxidoreductase molybdopterin-binding" evidence="2">
    <location>
        <begin position="210"/>
        <end position="361"/>
    </location>
</feature>
<comment type="caution">
    <text evidence="3">The sequence shown here is derived from an EMBL/GenBank/DDBJ whole genome shotgun (WGS) entry which is preliminary data.</text>
</comment>
<dbReference type="Gene3D" id="2.60.40.650">
    <property type="match status" value="1"/>
</dbReference>
<protein>
    <submittedName>
        <fullName evidence="3">Sulfite oxidase</fullName>
    </submittedName>
</protein>
<evidence type="ECO:0000256" key="1">
    <source>
        <dbReference type="SAM" id="MobiDB-lite"/>
    </source>
</evidence>
<name>A0ABP7JVS4_9PSEU</name>
<dbReference type="InterPro" id="IPR000572">
    <property type="entry name" value="OxRdtase_Mopterin-bd_dom"/>
</dbReference>
<dbReference type="Pfam" id="PF00174">
    <property type="entry name" value="Oxidored_molyb"/>
    <property type="match status" value="1"/>
</dbReference>
<dbReference type="SUPFAM" id="SSF81296">
    <property type="entry name" value="E set domains"/>
    <property type="match status" value="1"/>
</dbReference>
<dbReference type="PANTHER" id="PTHR19372:SF7">
    <property type="entry name" value="SULFITE OXIDASE, MITOCHONDRIAL"/>
    <property type="match status" value="1"/>
</dbReference>
<evidence type="ECO:0000259" key="2">
    <source>
        <dbReference type="Pfam" id="PF00174"/>
    </source>
</evidence>
<dbReference type="RefSeq" id="WP_237339371.1">
    <property type="nucleotide sequence ID" value="NZ_BAABCM010000026.1"/>
</dbReference>
<accession>A0ABP7JVS4</accession>
<reference evidence="4" key="1">
    <citation type="journal article" date="2019" name="Int. J. Syst. Evol. Microbiol.">
        <title>The Global Catalogue of Microorganisms (GCM) 10K type strain sequencing project: providing services to taxonomists for standard genome sequencing and annotation.</title>
        <authorList>
            <consortium name="The Broad Institute Genomics Platform"/>
            <consortium name="The Broad Institute Genome Sequencing Center for Infectious Disease"/>
            <person name="Wu L."/>
            <person name="Ma J."/>
        </authorList>
    </citation>
    <scope>NUCLEOTIDE SEQUENCE [LARGE SCALE GENOMIC DNA]</scope>
    <source>
        <strain evidence="4">JCM 17017</strain>
    </source>
</reference>
<dbReference type="Proteomes" id="UP001501624">
    <property type="component" value="Unassembled WGS sequence"/>
</dbReference>
<organism evidence="3 4">
    <name type="scientific">Amycolatopsis tucumanensis</name>
    <dbReference type="NCBI Taxonomy" id="401106"/>
    <lineage>
        <taxon>Bacteria</taxon>
        <taxon>Bacillati</taxon>
        <taxon>Actinomycetota</taxon>
        <taxon>Actinomycetes</taxon>
        <taxon>Pseudonocardiales</taxon>
        <taxon>Pseudonocardiaceae</taxon>
        <taxon>Amycolatopsis</taxon>
    </lineage>
</organism>
<sequence length="483" mass="51129">MRRKAKAPRRAARYRAAAAGLAGLGLGELVSATNGQSLIDNVGRSVVDWSPRQVVDLTVKLLSSRDKPAIRAAVGATAISTTVALARLPTAARTAALTALATATAGLALRRPPRSVPAALAAATAGAVTTSYALSGSSGPGRATAWVLLGSGSLVAARSLLASRRRRHEIETQRPLDSAAVPEDGAEAVPGLAPLITPADQFYVTDVNLSTPLIEENRWQLTIMGLVGETQRWSLADLMAEAEEFDAVMVCVHNPVGGHRLGNGRWHGVPLRTLLERAAPSAEADTLVTRAVDGFTVSLPTEPLRSGKWKGYVVVGLNGRPLSAAHGYPARVFVPGIYGQYTGVKWLTELELTTGPHSDYWSPRGWPHEPAWIQPQARIDVPAEGLRAGRPLQVAGVAWAPPHGIAGVDVRADNGPWQPAKLARELSPSSWRRWTAALDLVPGAHSVQARAISRSGEVQDSRERPPYPVGASGWHTVAVHVSS</sequence>
<dbReference type="PANTHER" id="PTHR19372">
    <property type="entry name" value="SULFITE REDUCTASE"/>
    <property type="match status" value="1"/>
</dbReference>
<evidence type="ECO:0000313" key="4">
    <source>
        <dbReference type="Proteomes" id="UP001501624"/>
    </source>
</evidence>
<evidence type="ECO:0000313" key="3">
    <source>
        <dbReference type="EMBL" id="GAA3856734.1"/>
    </source>
</evidence>
<gene>
    <name evidence="3" type="ORF">GCM10022380_87780</name>
</gene>
<dbReference type="InterPro" id="IPR014756">
    <property type="entry name" value="Ig_E-set"/>
</dbReference>
<feature type="region of interest" description="Disordered" evidence="1">
    <location>
        <begin position="451"/>
        <end position="471"/>
    </location>
</feature>
<keyword evidence="4" id="KW-1185">Reference proteome</keyword>
<dbReference type="SUPFAM" id="SSF56524">
    <property type="entry name" value="Oxidoreductase molybdopterin-binding domain"/>
    <property type="match status" value="1"/>
</dbReference>
<dbReference type="Gene3D" id="3.90.420.10">
    <property type="entry name" value="Oxidoreductase, molybdopterin-binding domain"/>
    <property type="match status" value="1"/>
</dbReference>
<dbReference type="InterPro" id="IPR036374">
    <property type="entry name" value="OxRdtase_Mopterin-bd_sf"/>
</dbReference>